<dbReference type="Gene3D" id="1.10.150.240">
    <property type="entry name" value="Putative phosphatase, domain 2"/>
    <property type="match status" value="1"/>
</dbReference>
<dbReference type="AlphaFoldDB" id="X1S117"/>
<reference evidence="1" key="1">
    <citation type="journal article" date="2014" name="Front. Microbiol.">
        <title>High frequency of phylogenetically diverse reductive dehalogenase-homologous genes in deep subseafloor sedimentary metagenomes.</title>
        <authorList>
            <person name="Kawai M."/>
            <person name="Futagami T."/>
            <person name="Toyoda A."/>
            <person name="Takaki Y."/>
            <person name="Nishi S."/>
            <person name="Hori S."/>
            <person name="Arai W."/>
            <person name="Tsubouchi T."/>
            <person name="Morono Y."/>
            <person name="Uchiyama I."/>
            <person name="Ito T."/>
            <person name="Fujiyama A."/>
            <person name="Inagaki F."/>
            <person name="Takami H."/>
        </authorList>
    </citation>
    <scope>NUCLEOTIDE SEQUENCE</scope>
    <source>
        <strain evidence="1">Expedition CK06-06</strain>
    </source>
</reference>
<comment type="caution">
    <text evidence="1">The sequence shown here is derived from an EMBL/GenBank/DDBJ whole genome shotgun (WGS) entry which is preliminary data.</text>
</comment>
<evidence type="ECO:0008006" key="2">
    <source>
        <dbReference type="Google" id="ProtNLM"/>
    </source>
</evidence>
<protein>
    <recommendedName>
        <fullName evidence="2">HAD family hydrolase</fullName>
    </recommendedName>
</protein>
<dbReference type="Gene3D" id="3.40.50.1000">
    <property type="entry name" value="HAD superfamily/HAD-like"/>
    <property type="match status" value="1"/>
</dbReference>
<dbReference type="GO" id="GO:0005829">
    <property type="term" value="C:cytosol"/>
    <property type="evidence" value="ECO:0007669"/>
    <property type="project" value="TreeGrafter"/>
</dbReference>
<dbReference type="EMBL" id="BARW01007329">
    <property type="protein sequence ID" value="GAI86722.1"/>
    <property type="molecule type" value="Genomic_DNA"/>
</dbReference>
<dbReference type="GO" id="GO:0008967">
    <property type="term" value="F:phosphoglycolate phosphatase activity"/>
    <property type="evidence" value="ECO:0007669"/>
    <property type="project" value="TreeGrafter"/>
</dbReference>
<dbReference type="GO" id="GO:0006281">
    <property type="term" value="P:DNA repair"/>
    <property type="evidence" value="ECO:0007669"/>
    <property type="project" value="TreeGrafter"/>
</dbReference>
<dbReference type="InterPro" id="IPR050155">
    <property type="entry name" value="HAD-like_hydrolase_sf"/>
</dbReference>
<dbReference type="InterPro" id="IPR006439">
    <property type="entry name" value="HAD-SF_hydro_IA"/>
</dbReference>
<gene>
    <name evidence="1" type="ORF">S12H4_15284</name>
</gene>
<dbReference type="InterPro" id="IPR023198">
    <property type="entry name" value="PGP-like_dom2"/>
</dbReference>
<dbReference type="InterPro" id="IPR036412">
    <property type="entry name" value="HAD-like_sf"/>
</dbReference>
<dbReference type="InterPro" id="IPR041492">
    <property type="entry name" value="HAD_2"/>
</dbReference>
<dbReference type="PANTHER" id="PTHR43434:SF1">
    <property type="entry name" value="PHOSPHOGLYCOLATE PHOSPHATASE"/>
    <property type="match status" value="1"/>
</dbReference>
<dbReference type="SFLD" id="SFLDS00003">
    <property type="entry name" value="Haloacid_Dehalogenase"/>
    <property type="match status" value="1"/>
</dbReference>
<dbReference type="PANTHER" id="PTHR43434">
    <property type="entry name" value="PHOSPHOGLYCOLATE PHOSPHATASE"/>
    <property type="match status" value="1"/>
</dbReference>
<dbReference type="SUPFAM" id="SSF56784">
    <property type="entry name" value="HAD-like"/>
    <property type="match status" value="1"/>
</dbReference>
<dbReference type="Pfam" id="PF13419">
    <property type="entry name" value="HAD_2"/>
    <property type="match status" value="1"/>
</dbReference>
<proteinExistence type="predicted"/>
<organism evidence="1">
    <name type="scientific">marine sediment metagenome</name>
    <dbReference type="NCBI Taxonomy" id="412755"/>
    <lineage>
        <taxon>unclassified sequences</taxon>
        <taxon>metagenomes</taxon>
        <taxon>ecological metagenomes</taxon>
    </lineage>
</organism>
<dbReference type="InterPro" id="IPR023214">
    <property type="entry name" value="HAD_sf"/>
</dbReference>
<dbReference type="NCBIfam" id="TIGR01509">
    <property type="entry name" value="HAD-SF-IA-v3"/>
    <property type="match status" value="1"/>
</dbReference>
<dbReference type="NCBIfam" id="TIGR01549">
    <property type="entry name" value="HAD-SF-IA-v1"/>
    <property type="match status" value="1"/>
</dbReference>
<evidence type="ECO:0000313" key="1">
    <source>
        <dbReference type="EMBL" id="GAI86722.1"/>
    </source>
</evidence>
<dbReference type="SFLD" id="SFLDG01129">
    <property type="entry name" value="C1.5:_HAD__Beta-PGM__Phosphata"/>
    <property type="match status" value="1"/>
</dbReference>
<name>X1S117_9ZZZZ</name>
<sequence length="204" mass="22928">MNEKPIKAIIWDLDGTLIDFKINSVKARRKAIKVLRDYGIQKENLSIEMPILENVKISRAIFNELGFSSEKIKEIINEVSNAVIQVEHEAAIKATLTQGIDQVLEFAKKKRFKQAVFTYNTHNNARISLETAGIFHYFEVIVGRDDTKNLKPHPDHLKIICEKMDVKPDHIVVIGDTGRDIEAAINIGSRSIAFLLPSSSTSCG</sequence>
<accession>X1S117</accession>